<evidence type="ECO:0000256" key="3">
    <source>
        <dbReference type="ARBA" id="ARBA00022692"/>
    </source>
</evidence>
<feature type="transmembrane region" description="Helical" evidence="10">
    <location>
        <begin position="49"/>
        <end position="70"/>
    </location>
</feature>
<keyword evidence="7 10" id="KW-0472">Membrane</keyword>
<evidence type="ECO:0000256" key="7">
    <source>
        <dbReference type="ARBA" id="ARBA00023136"/>
    </source>
</evidence>
<dbReference type="AlphaFoldDB" id="K1XT97"/>
<dbReference type="InterPro" id="IPR024512">
    <property type="entry name" value="Ser_palmitoyltrfase_ssu-like"/>
</dbReference>
<keyword evidence="5 10" id="KW-1133">Transmembrane helix</keyword>
<dbReference type="PANTHER" id="PTHR47084">
    <property type="entry name" value="SERINE PALMITOYLTRANSFERASE SMALL SUBUNIT A"/>
    <property type="match status" value="1"/>
</dbReference>
<dbReference type="InterPro" id="IPR051900">
    <property type="entry name" value="SPT_small_subunit"/>
</dbReference>
<dbReference type="Proteomes" id="UP000006753">
    <property type="component" value="Unassembled WGS sequence"/>
</dbReference>
<dbReference type="InParanoid" id="K1XT97"/>
<dbReference type="PANTHER" id="PTHR47084:SF1">
    <property type="entry name" value="SERINE PALMITOYLTRANSFERASE SMALL SUBUNIT A"/>
    <property type="match status" value="1"/>
</dbReference>
<dbReference type="EMBL" id="JH921441">
    <property type="protein sequence ID" value="EKD15709.1"/>
    <property type="molecule type" value="Genomic_DNA"/>
</dbReference>
<dbReference type="HOGENOM" id="CLU_1510931_0_0_1"/>
<dbReference type="eggNOG" id="ENOG502SP4D">
    <property type="taxonomic scope" value="Eukaryota"/>
</dbReference>
<name>K1XT97_MARBU</name>
<comment type="subcellular location">
    <subcellularLocation>
        <location evidence="1">Endoplasmic reticulum membrane</location>
        <topology evidence="1">Multi-pass membrane protein</topology>
    </subcellularLocation>
</comment>
<dbReference type="GO" id="GO:0046513">
    <property type="term" value="P:ceramide biosynthetic process"/>
    <property type="evidence" value="ECO:0007669"/>
    <property type="project" value="TreeGrafter"/>
</dbReference>
<gene>
    <name evidence="11" type="ORF">MBM_06337</name>
</gene>
<keyword evidence="6" id="KW-0443">Lipid metabolism</keyword>
<evidence type="ECO:0000313" key="12">
    <source>
        <dbReference type="Proteomes" id="UP000006753"/>
    </source>
</evidence>
<keyword evidence="12" id="KW-1185">Reference proteome</keyword>
<dbReference type="OrthoDB" id="202672at2759"/>
<evidence type="ECO:0000256" key="6">
    <source>
        <dbReference type="ARBA" id="ARBA00023098"/>
    </source>
</evidence>
<evidence type="ECO:0000313" key="11">
    <source>
        <dbReference type="EMBL" id="EKD15709.1"/>
    </source>
</evidence>
<dbReference type="KEGG" id="mbe:MBM_06337"/>
<evidence type="ECO:0000256" key="10">
    <source>
        <dbReference type="SAM" id="Phobius"/>
    </source>
</evidence>
<dbReference type="Pfam" id="PF11779">
    <property type="entry name" value="SPT_ssu-like"/>
    <property type="match status" value="1"/>
</dbReference>
<feature type="region of interest" description="Disordered" evidence="9">
    <location>
        <begin position="152"/>
        <end position="178"/>
    </location>
</feature>
<sequence length="178" mass="20414">MSFVTSGPTSFEDNQDRSSFGALQKKLRLWYYQYEVTFSLYMLEPTEKIVLNAFVLSMFSLMLYGVVYFMPEFVIQFVTKGISSLFWVYVNDSGNQLLLDDAVAPWVNSTSSMVGWDERHNFRQISYEMDRTTGARKAAAVSEWGIAMPRGSRRRASSLNRNNSTQNMAYNKNGCSHL</sequence>
<evidence type="ECO:0000256" key="4">
    <source>
        <dbReference type="ARBA" id="ARBA00022824"/>
    </source>
</evidence>
<evidence type="ECO:0000256" key="1">
    <source>
        <dbReference type="ARBA" id="ARBA00004477"/>
    </source>
</evidence>
<comment type="pathway">
    <text evidence="2">Lipid metabolism.</text>
</comment>
<comment type="similarity">
    <text evidence="8">Belongs to the SPTSS family. SPTSSA subfamily.</text>
</comment>
<proteinExistence type="inferred from homology"/>
<dbReference type="GO" id="GO:0004758">
    <property type="term" value="F:serine C-palmitoyltransferase activity"/>
    <property type="evidence" value="ECO:0007669"/>
    <property type="project" value="TreeGrafter"/>
</dbReference>
<feature type="compositionally biased region" description="Polar residues" evidence="9">
    <location>
        <begin position="165"/>
        <end position="178"/>
    </location>
</feature>
<evidence type="ECO:0000256" key="5">
    <source>
        <dbReference type="ARBA" id="ARBA00022989"/>
    </source>
</evidence>
<evidence type="ECO:0000256" key="9">
    <source>
        <dbReference type="SAM" id="MobiDB-lite"/>
    </source>
</evidence>
<keyword evidence="3 10" id="KW-0812">Transmembrane</keyword>
<keyword evidence="4" id="KW-0256">Endoplasmic reticulum</keyword>
<organism evidence="11 12">
    <name type="scientific">Marssonina brunnea f. sp. multigermtubi (strain MB_m1)</name>
    <name type="common">Marssonina leaf spot fungus</name>
    <dbReference type="NCBI Taxonomy" id="1072389"/>
    <lineage>
        <taxon>Eukaryota</taxon>
        <taxon>Fungi</taxon>
        <taxon>Dikarya</taxon>
        <taxon>Ascomycota</taxon>
        <taxon>Pezizomycotina</taxon>
        <taxon>Leotiomycetes</taxon>
        <taxon>Helotiales</taxon>
        <taxon>Drepanopezizaceae</taxon>
        <taxon>Drepanopeziza</taxon>
    </lineage>
</organism>
<evidence type="ECO:0000256" key="8">
    <source>
        <dbReference type="ARBA" id="ARBA00038370"/>
    </source>
</evidence>
<protein>
    <submittedName>
        <fullName evidence="11">Uncharacterized protein</fullName>
    </submittedName>
</protein>
<reference evidence="11 12" key="1">
    <citation type="journal article" date="2012" name="BMC Genomics">
        <title>Sequencing the genome of Marssonina brunnea reveals fungus-poplar co-evolution.</title>
        <authorList>
            <person name="Zhu S."/>
            <person name="Cao Y.-Z."/>
            <person name="Jiang C."/>
            <person name="Tan B.-Y."/>
            <person name="Wang Z."/>
            <person name="Feng S."/>
            <person name="Zhang L."/>
            <person name="Su X.-H."/>
            <person name="Brejova B."/>
            <person name="Vinar T."/>
            <person name="Xu M."/>
            <person name="Wang M.-X."/>
            <person name="Zhang S.-G."/>
            <person name="Huang M.-R."/>
            <person name="Wu R."/>
            <person name="Zhou Y."/>
        </authorList>
    </citation>
    <scope>NUCLEOTIDE SEQUENCE [LARGE SCALE GENOMIC DNA]</scope>
    <source>
        <strain evidence="11 12">MB_m1</strain>
    </source>
</reference>
<evidence type="ECO:0000256" key="2">
    <source>
        <dbReference type="ARBA" id="ARBA00005189"/>
    </source>
</evidence>
<dbReference type="GO" id="GO:0005789">
    <property type="term" value="C:endoplasmic reticulum membrane"/>
    <property type="evidence" value="ECO:0007669"/>
    <property type="project" value="UniProtKB-SubCell"/>
</dbReference>
<accession>K1XT97</accession>
<dbReference type="GO" id="GO:0017059">
    <property type="term" value="C:serine palmitoyltransferase complex"/>
    <property type="evidence" value="ECO:0007669"/>
    <property type="project" value="TreeGrafter"/>
</dbReference>